<dbReference type="EMBL" id="JBHUFW010000011">
    <property type="protein sequence ID" value="MFD1863758.1"/>
    <property type="molecule type" value="Genomic_DNA"/>
</dbReference>
<protein>
    <submittedName>
        <fullName evidence="2">MOSC domain-containing protein</fullName>
    </submittedName>
</protein>
<dbReference type="PROSITE" id="PS51340">
    <property type="entry name" value="MOSC"/>
    <property type="match status" value="1"/>
</dbReference>
<dbReference type="Proteomes" id="UP001597273">
    <property type="component" value="Unassembled WGS sequence"/>
</dbReference>
<proteinExistence type="predicted"/>
<dbReference type="InterPro" id="IPR005302">
    <property type="entry name" value="MoCF_Sase_C"/>
</dbReference>
<dbReference type="PANTHER" id="PTHR30212">
    <property type="entry name" value="PROTEIN YIIM"/>
    <property type="match status" value="1"/>
</dbReference>
<accession>A0ABW4QJM1</accession>
<evidence type="ECO:0000313" key="3">
    <source>
        <dbReference type="Proteomes" id="UP001597273"/>
    </source>
</evidence>
<dbReference type="RefSeq" id="WP_204890171.1">
    <property type="nucleotide sequence ID" value="NZ_JBHUFW010000011.1"/>
</dbReference>
<dbReference type="InterPro" id="IPR005163">
    <property type="entry name" value="Tri_helical_YiiM-like"/>
</dbReference>
<dbReference type="InterPro" id="IPR011037">
    <property type="entry name" value="Pyrv_Knase-like_insert_dom_sf"/>
</dbReference>
<feature type="domain" description="MOSC" evidence="1">
    <location>
        <begin position="25"/>
        <end position="159"/>
    </location>
</feature>
<comment type="caution">
    <text evidence="2">The sequence shown here is derived from an EMBL/GenBank/DDBJ whole genome shotgun (WGS) entry which is preliminary data.</text>
</comment>
<dbReference type="InterPro" id="IPR052353">
    <property type="entry name" value="Benzoxazolinone_Detox_Enz"/>
</dbReference>
<gene>
    <name evidence="2" type="ORF">ACFSDB_12690</name>
</gene>
<dbReference type="SUPFAM" id="SSF50800">
    <property type="entry name" value="PK beta-barrel domain-like"/>
    <property type="match status" value="1"/>
</dbReference>
<dbReference type="Pfam" id="PF03475">
    <property type="entry name" value="YiiM_3-alpha"/>
    <property type="match status" value="1"/>
</dbReference>
<reference evidence="3" key="1">
    <citation type="journal article" date="2019" name="Int. J. Syst. Evol. Microbiol.">
        <title>The Global Catalogue of Microorganisms (GCM) 10K type strain sequencing project: providing services to taxonomists for standard genome sequencing and annotation.</title>
        <authorList>
            <consortium name="The Broad Institute Genomics Platform"/>
            <consortium name="The Broad Institute Genome Sequencing Center for Infectious Disease"/>
            <person name="Wu L."/>
            <person name="Ma J."/>
        </authorList>
    </citation>
    <scope>NUCLEOTIDE SEQUENCE [LARGE SCALE GENOMIC DNA]</scope>
    <source>
        <strain evidence="3">CGMCC 1.15475</strain>
    </source>
</reference>
<evidence type="ECO:0000259" key="1">
    <source>
        <dbReference type="PROSITE" id="PS51340"/>
    </source>
</evidence>
<dbReference type="PANTHER" id="PTHR30212:SF2">
    <property type="entry name" value="PROTEIN YIIM"/>
    <property type="match status" value="1"/>
</dbReference>
<dbReference type="Gene3D" id="2.40.33.20">
    <property type="entry name" value="PK beta-barrel domain-like"/>
    <property type="match status" value="1"/>
</dbReference>
<sequence>MNLAVGLPEKMVYGEDREMMTAIRKVPVAEAYLSKESFEGDGVADKKHHGGRDRAVCIYPFEHYALWEEQFGQRLPAATFGENLTVTQMLEKDVFIGDVFQVGEAVIQVTQGRVPCNTIDRRMDMAPLMKAMVKTGFTGYMCRVIEEGAIRRDSEIRLVERGKGEVSVLYANDVNFHQSRNAEAIRRVLEAHALAPEWQDWLTKKLIKLTE</sequence>
<name>A0ABW4QJM1_9BACL</name>
<keyword evidence="3" id="KW-1185">Reference proteome</keyword>
<organism evidence="2 3">
    <name type="scientific">Planococcus chinensis</name>
    <dbReference type="NCBI Taxonomy" id="272917"/>
    <lineage>
        <taxon>Bacteria</taxon>
        <taxon>Bacillati</taxon>
        <taxon>Bacillota</taxon>
        <taxon>Bacilli</taxon>
        <taxon>Bacillales</taxon>
        <taxon>Caryophanaceae</taxon>
        <taxon>Planococcus</taxon>
    </lineage>
</organism>
<evidence type="ECO:0000313" key="2">
    <source>
        <dbReference type="EMBL" id="MFD1863758.1"/>
    </source>
</evidence>
<dbReference type="Pfam" id="PF03473">
    <property type="entry name" value="MOSC"/>
    <property type="match status" value="1"/>
</dbReference>